<keyword evidence="4" id="KW-0472">Membrane</keyword>
<dbReference type="GO" id="GO:0032977">
    <property type="term" value="F:membrane insertase activity"/>
    <property type="evidence" value="ECO:0007669"/>
    <property type="project" value="InterPro"/>
</dbReference>
<organism evidence="8 9">
    <name type="scientific">Triparma retinervis</name>
    <dbReference type="NCBI Taxonomy" id="2557542"/>
    <lineage>
        <taxon>Eukaryota</taxon>
        <taxon>Sar</taxon>
        <taxon>Stramenopiles</taxon>
        <taxon>Ochrophyta</taxon>
        <taxon>Bolidophyceae</taxon>
        <taxon>Parmales</taxon>
        <taxon>Triparmaceae</taxon>
        <taxon>Triparma</taxon>
    </lineage>
</organism>
<evidence type="ECO:0000256" key="6">
    <source>
        <dbReference type="SAM" id="MobiDB-lite"/>
    </source>
</evidence>
<keyword evidence="2 5" id="KW-0812">Transmembrane</keyword>
<dbReference type="AlphaFoldDB" id="A0A9W7DN13"/>
<keyword evidence="3" id="KW-1133">Transmembrane helix</keyword>
<feature type="compositionally biased region" description="Basic residues" evidence="6">
    <location>
        <begin position="346"/>
        <end position="363"/>
    </location>
</feature>
<name>A0A9W7DN13_9STRA</name>
<dbReference type="PANTHER" id="PTHR12428:SF65">
    <property type="entry name" value="CYTOCHROME C OXIDASE ASSEMBLY PROTEIN COX18, MITOCHONDRIAL"/>
    <property type="match status" value="1"/>
</dbReference>
<sequence length="363" mass="39317">MQSLQSPGRLLFPPPHSSSHRTYYYIAPALQTIHDFVPFCSGNYAASIALLAVTVRACLLPLSWYSINESGKLARVMPEVQMLHTIYVQNLQKLPVGDSVKRRALTMQFMQGARAIFKLRGVKPYMPFVPVLAQMPLFLLFASEIRGMVEGVELDSSVAATNIAAALPDSGILWFTDLTQADSSEIVLGSAFCAMIYTSLEIGLGTSIAGNSNANKTNIIVTLKSFLQHGSILLLPVVATMPTGVWCYLITSSAWGAGQGMASKSNWVREMVNLYKIGLPRESSIAVENEDPRFNMRIDADVPEKIVQMANEGRGGGVDARGVVIPKADELRDDKRVKRTGGGAKGRGKGKGKRGKKKGGGLK</sequence>
<comment type="similarity">
    <text evidence="5">Belongs to the OXA1/ALB3/YidC family.</text>
</comment>
<reference evidence="8" key="1">
    <citation type="submission" date="2022-07" db="EMBL/GenBank/DDBJ databases">
        <title>Genome analysis of Parmales, a sister group of diatoms, reveals the evolutionary specialization of diatoms from phago-mixotrophs to photoautotrophs.</title>
        <authorList>
            <person name="Ban H."/>
            <person name="Sato S."/>
            <person name="Yoshikawa S."/>
            <person name="Kazumasa Y."/>
            <person name="Nakamura Y."/>
            <person name="Ichinomiya M."/>
            <person name="Saitoh K."/>
            <person name="Sato N."/>
            <person name="Blanc-Mathieu R."/>
            <person name="Endo H."/>
            <person name="Kuwata A."/>
            <person name="Ogata H."/>
        </authorList>
    </citation>
    <scope>NUCLEOTIDE SEQUENCE</scope>
</reference>
<dbReference type="InterPro" id="IPR001708">
    <property type="entry name" value="YidC/ALB3/OXA1/COX18"/>
</dbReference>
<dbReference type="EMBL" id="BRXZ01000599">
    <property type="protein sequence ID" value="GMH48287.1"/>
    <property type="molecule type" value="Genomic_DNA"/>
</dbReference>
<accession>A0A9W7DN13</accession>
<dbReference type="Pfam" id="PF02096">
    <property type="entry name" value="60KD_IMP"/>
    <property type="match status" value="1"/>
</dbReference>
<comment type="caution">
    <text evidence="8">The sequence shown here is derived from an EMBL/GenBank/DDBJ whole genome shotgun (WGS) entry which is preliminary data.</text>
</comment>
<gene>
    <name evidence="8" type="ORF">TrRE_jg7904</name>
</gene>
<dbReference type="InterPro" id="IPR028055">
    <property type="entry name" value="YidC/Oxa/ALB_C"/>
</dbReference>
<comment type="subcellular location">
    <subcellularLocation>
        <location evidence="1 5">Membrane</location>
        <topology evidence="1 5">Multi-pass membrane protein</topology>
    </subcellularLocation>
</comment>
<evidence type="ECO:0000256" key="5">
    <source>
        <dbReference type="RuleBase" id="RU003945"/>
    </source>
</evidence>
<feature type="domain" description="Membrane insertase YidC/Oxa/ALB C-terminal" evidence="7">
    <location>
        <begin position="44"/>
        <end position="261"/>
    </location>
</feature>
<dbReference type="PANTHER" id="PTHR12428">
    <property type="entry name" value="OXA1"/>
    <property type="match status" value="1"/>
</dbReference>
<evidence type="ECO:0000259" key="7">
    <source>
        <dbReference type="Pfam" id="PF02096"/>
    </source>
</evidence>
<evidence type="ECO:0000256" key="2">
    <source>
        <dbReference type="ARBA" id="ARBA00022692"/>
    </source>
</evidence>
<evidence type="ECO:0000313" key="8">
    <source>
        <dbReference type="EMBL" id="GMH48287.1"/>
    </source>
</evidence>
<evidence type="ECO:0000313" key="9">
    <source>
        <dbReference type="Proteomes" id="UP001165082"/>
    </source>
</evidence>
<keyword evidence="9" id="KW-1185">Reference proteome</keyword>
<feature type="region of interest" description="Disordered" evidence="6">
    <location>
        <begin position="329"/>
        <end position="363"/>
    </location>
</feature>
<evidence type="ECO:0000256" key="3">
    <source>
        <dbReference type="ARBA" id="ARBA00022989"/>
    </source>
</evidence>
<dbReference type="OrthoDB" id="2148490at2759"/>
<dbReference type="Proteomes" id="UP001165082">
    <property type="component" value="Unassembled WGS sequence"/>
</dbReference>
<dbReference type="GO" id="GO:0032979">
    <property type="term" value="P:protein insertion into mitochondrial inner membrane from matrix"/>
    <property type="evidence" value="ECO:0007669"/>
    <property type="project" value="TreeGrafter"/>
</dbReference>
<protein>
    <recommendedName>
        <fullName evidence="7">Membrane insertase YidC/Oxa/ALB C-terminal domain-containing protein</fullName>
    </recommendedName>
</protein>
<evidence type="ECO:0000256" key="1">
    <source>
        <dbReference type="ARBA" id="ARBA00004141"/>
    </source>
</evidence>
<proteinExistence type="inferred from homology"/>
<dbReference type="GO" id="GO:0005743">
    <property type="term" value="C:mitochondrial inner membrane"/>
    <property type="evidence" value="ECO:0007669"/>
    <property type="project" value="TreeGrafter"/>
</dbReference>
<evidence type="ECO:0000256" key="4">
    <source>
        <dbReference type="ARBA" id="ARBA00023136"/>
    </source>
</evidence>